<evidence type="ECO:0000313" key="2">
    <source>
        <dbReference type="EMBL" id="CAB4580782.1"/>
    </source>
</evidence>
<accession>A0A6J6EW30</accession>
<name>A0A6J6EW30_9ZZZZ</name>
<organism evidence="2">
    <name type="scientific">freshwater metagenome</name>
    <dbReference type="NCBI Taxonomy" id="449393"/>
    <lineage>
        <taxon>unclassified sequences</taxon>
        <taxon>metagenomes</taxon>
        <taxon>ecological metagenomes</taxon>
    </lineage>
</organism>
<proteinExistence type="predicted"/>
<reference evidence="2" key="1">
    <citation type="submission" date="2020-05" db="EMBL/GenBank/DDBJ databases">
        <authorList>
            <person name="Chiriac C."/>
            <person name="Salcher M."/>
            <person name="Ghai R."/>
            <person name="Kavagutti S V."/>
        </authorList>
    </citation>
    <scope>NUCLEOTIDE SEQUENCE</scope>
</reference>
<protein>
    <submittedName>
        <fullName evidence="2">Unannotated protein</fullName>
    </submittedName>
</protein>
<feature type="region of interest" description="Disordered" evidence="1">
    <location>
        <begin position="1"/>
        <end position="58"/>
    </location>
</feature>
<sequence>MAVTFMDTDTRRVDVDGDNPATLISSGAPEPSTVPMARTPEVPMPLRESAMRRGTSGV</sequence>
<gene>
    <name evidence="2" type="ORF">UFOPK1722_01019</name>
</gene>
<dbReference type="EMBL" id="CAEZTS010000081">
    <property type="protein sequence ID" value="CAB4580782.1"/>
    <property type="molecule type" value="Genomic_DNA"/>
</dbReference>
<evidence type="ECO:0000256" key="1">
    <source>
        <dbReference type="SAM" id="MobiDB-lite"/>
    </source>
</evidence>
<dbReference type="AlphaFoldDB" id="A0A6J6EW30"/>